<reference evidence="2" key="1">
    <citation type="submission" date="2014-09" db="EMBL/GenBank/DDBJ databases">
        <authorList>
            <person name="Magalhaes I.L.F."/>
            <person name="Oliveira U."/>
            <person name="Santos F.R."/>
            <person name="Vidigal T.H.D.A."/>
            <person name="Brescovit A.D."/>
            <person name="Santos A.J."/>
        </authorList>
    </citation>
    <scope>NUCLEOTIDE SEQUENCE</scope>
    <source>
        <tissue evidence="2">Shoot tissue taken approximately 20 cm above the soil surface</tissue>
    </source>
</reference>
<evidence type="ECO:0000313" key="2">
    <source>
        <dbReference type="EMBL" id="JAD46497.1"/>
    </source>
</evidence>
<keyword evidence="1" id="KW-0472">Membrane</keyword>
<keyword evidence="1" id="KW-0812">Transmembrane</keyword>
<dbReference type="EMBL" id="GBRH01251398">
    <property type="protein sequence ID" value="JAD46497.1"/>
    <property type="molecule type" value="Transcribed_RNA"/>
</dbReference>
<proteinExistence type="predicted"/>
<name>A0A0A9AHC0_ARUDO</name>
<organism evidence="2">
    <name type="scientific">Arundo donax</name>
    <name type="common">Giant reed</name>
    <name type="synonym">Donax arundinaceus</name>
    <dbReference type="NCBI Taxonomy" id="35708"/>
    <lineage>
        <taxon>Eukaryota</taxon>
        <taxon>Viridiplantae</taxon>
        <taxon>Streptophyta</taxon>
        <taxon>Embryophyta</taxon>
        <taxon>Tracheophyta</taxon>
        <taxon>Spermatophyta</taxon>
        <taxon>Magnoliopsida</taxon>
        <taxon>Liliopsida</taxon>
        <taxon>Poales</taxon>
        <taxon>Poaceae</taxon>
        <taxon>PACMAD clade</taxon>
        <taxon>Arundinoideae</taxon>
        <taxon>Arundineae</taxon>
        <taxon>Arundo</taxon>
    </lineage>
</organism>
<dbReference type="AlphaFoldDB" id="A0A0A9AHC0"/>
<feature type="transmembrane region" description="Helical" evidence="1">
    <location>
        <begin position="53"/>
        <end position="71"/>
    </location>
</feature>
<sequence length="74" mass="8641">MCCCTDGRFHLFFHCVAHPVVMIYNPLLTWSWLNAVENYVLGYVAYAFPDTKLFGFHFLCTVSSAPMIFFFNKF</sequence>
<accession>A0A0A9AHC0</accession>
<feature type="transmembrane region" description="Helical" evidence="1">
    <location>
        <begin position="12"/>
        <end position="33"/>
    </location>
</feature>
<keyword evidence="1" id="KW-1133">Transmembrane helix</keyword>
<reference evidence="2" key="2">
    <citation type="journal article" date="2015" name="Data Brief">
        <title>Shoot transcriptome of the giant reed, Arundo donax.</title>
        <authorList>
            <person name="Barrero R.A."/>
            <person name="Guerrero F.D."/>
            <person name="Moolhuijzen P."/>
            <person name="Goolsby J.A."/>
            <person name="Tidwell J."/>
            <person name="Bellgard S.E."/>
            <person name="Bellgard M.I."/>
        </authorList>
    </citation>
    <scope>NUCLEOTIDE SEQUENCE</scope>
    <source>
        <tissue evidence="2">Shoot tissue taken approximately 20 cm above the soil surface</tissue>
    </source>
</reference>
<protein>
    <submittedName>
        <fullName evidence="2">Uncharacterized protein</fullName>
    </submittedName>
</protein>
<evidence type="ECO:0000256" key="1">
    <source>
        <dbReference type="SAM" id="Phobius"/>
    </source>
</evidence>